<dbReference type="OrthoDB" id="1683515at2"/>
<organism evidence="3 4">
    <name type="scientific">Pseudobacteroides cellulosolvens ATCC 35603 = DSM 2933</name>
    <dbReference type="NCBI Taxonomy" id="398512"/>
    <lineage>
        <taxon>Bacteria</taxon>
        <taxon>Bacillati</taxon>
        <taxon>Bacillota</taxon>
        <taxon>Clostridia</taxon>
        <taxon>Eubacteriales</taxon>
        <taxon>Oscillospiraceae</taxon>
        <taxon>Pseudobacteroides</taxon>
    </lineage>
</organism>
<keyword evidence="1" id="KW-0689">Ribosomal protein</keyword>
<name>A0A0L6JN96_9FIRM</name>
<dbReference type="GO" id="GO:0005840">
    <property type="term" value="C:ribosome"/>
    <property type="evidence" value="ECO:0007669"/>
    <property type="project" value="UniProtKB-KW"/>
</dbReference>
<proteinExistence type="predicted"/>
<reference evidence="4" key="1">
    <citation type="submission" date="2015-07" db="EMBL/GenBank/DDBJ databases">
        <title>Near-Complete Genome Sequence of the Cellulolytic Bacterium Bacteroides (Pseudobacteroides) cellulosolvens ATCC 35603.</title>
        <authorList>
            <person name="Dassa B."/>
            <person name="Utturkar S.M."/>
            <person name="Klingeman D.M."/>
            <person name="Hurt R.A."/>
            <person name="Keller M."/>
            <person name="Xu J."/>
            <person name="Reddy Y.H.K."/>
            <person name="Borovok I."/>
            <person name="Grinberg I.R."/>
            <person name="Lamed R."/>
            <person name="Zhivin O."/>
            <person name="Bayer E.A."/>
            <person name="Brown S.D."/>
        </authorList>
    </citation>
    <scope>NUCLEOTIDE SEQUENCE [LARGE SCALE GENOMIC DNA]</scope>
    <source>
        <strain evidence="4">DSM 2933</strain>
    </source>
</reference>
<dbReference type="AlphaFoldDB" id="A0A0L6JN96"/>
<dbReference type="PATRIC" id="fig|398512.5.peg.2618"/>
<evidence type="ECO:0000256" key="2">
    <source>
        <dbReference type="ARBA" id="ARBA00023274"/>
    </source>
</evidence>
<dbReference type="RefSeq" id="WP_036945055.1">
    <property type="nucleotide sequence ID" value="NZ_JQKC01000042.1"/>
</dbReference>
<dbReference type="Proteomes" id="UP000036923">
    <property type="component" value="Unassembled WGS sequence"/>
</dbReference>
<evidence type="ECO:0000313" key="3">
    <source>
        <dbReference type="EMBL" id="KNY27244.1"/>
    </source>
</evidence>
<gene>
    <name evidence="3" type="ORF">Bccel_2512</name>
</gene>
<evidence type="ECO:0000256" key="1">
    <source>
        <dbReference type="ARBA" id="ARBA00022980"/>
    </source>
</evidence>
<dbReference type="SUPFAM" id="SSF50104">
    <property type="entry name" value="Translation proteins SH3-like domain"/>
    <property type="match status" value="1"/>
</dbReference>
<comment type="caution">
    <text evidence="3">The sequence shown here is derived from an EMBL/GenBank/DDBJ whole genome shotgun (WGS) entry which is preliminary data.</text>
</comment>
<dbReference type="EMBL" id="LGTC01000001">
    <property type="protein sequence ID" value="KNY27244.1"/>
    <property type="molecule type" value="Genomic_DNA"/>
</dbReference>
<accession>A0A0L6JN96</accession>
<dbReference type="Gene3D" id="2.30.30.30">
    <property type="match status" value="1"/>
</dbReference>
<evidence type="ECO:0000313" key="4">
    <source>
        <dbReference type="Proteomes" id="UP000036923"/>
    </source>
</evidence>
<dbReference type="CDD" id="cd06088">
    <property type="entry name" value="KOW_RPL14"/>
    <property type="match status" value="1"/>
</dbReference>
<evidence type="ECO:0008006" key="5">
    <source>
        <dbReference type="Google" id="ProtNLM"/>
    </source>
</evidence>
<protein>
    <recommendedName>
        <fullName evidence="5">RNA-binding protein</fullName>
    </recommendedName>
</protein>
<dbReference type="InterPro" id="IPR041985">
    <property type="entry name" value="Ribosomal_eL14_KOW"/>
</dbReference>
<sequence length="87" mass="10030">MDYKIGQVVYSKAGRDAGKKFIIISIPDESYVYISDGDLRKIEKPKRKKAKHLIITEEVIKPLNEKLLNNMNVTNSEVRRALEDPQQ</sequence>
<dbReference type="STRING" id="398512.Bccel_2512"/>
<dbReference type="GO" id="GO:1990904">
    <property type="term" value="C:ribonucleoprotein complex"/>
    <property type="evidence" value="ECO:0007669"/>
    <property type="project" value="UniProtKB-KW"/>
</dbReference>
<keyword evidence="4" id="KW-1185">Reference proteome</keyword>
<keyword evidence="2" id="KW-0687">Ribonucleoprotein</keyword>
<dbReference type="InterPro" id="IPR014722">
    <property type="entry name" value="Rib_uL2_dom2"/>
</dbReference>
<dbReference type="InterPro" id="IPR008991">
    <property type="entry name" value="Translation_prot_SH3-like_sf"/>
</dbReference>
<dbReference type="eggNOG" id="COG2163">
    <property type="taxonomic scope" value="Bacteria"/>
</dbReference>